<name>A0A2N5D3H3_9CAUL</name>
<evidence type="ECO:0000313" key="4">
    <source>
        <dbReference type="Proteomes" id="UP000234483"/>
    </source>
</evidence>
<evidence type="ECO:0000259" key="1">
    <source>
        <dbReference type="PROSITE" id="PS50943"/>
    </source>
</evidence>
<dbReference type="Pfam" id="PF13560">
    <property type="entry name" value="HTH_31"/>
    <property type="match status" value="1"/>
</dbReference>
<dbReference type="PANTHER" id="PTHR43236:SF1">
    <property type="entry name" value="BLL7220 PROTEIN"/>
    <property type="match status" value="1"/>
</dbReference>
<dbReference type="SMART" id="SM00530">
    <property type="entry name" value="HTH_XRE"/>
    <property type="match status" value="1"/>
</dbReference>
<dbReference type="SUPFAM" id="SSF47413">
    <property type="entry name" value="lambda repressor-like DNA-binding domains"/>
    <property type="match status" value="1"/>
</dbReference>
<evidence type="ECO:0000313" key="2">
    <source>
        <dbReference type="EMBL" id="AYV48968.1"/>
    </source>
</evidence>
<dbReference type="InterPro" id="IPR010982">
    <property type="entry name" value="Lambda_DNA-bd_dom_sf"/>
</dbReference>
<evidence type="ECO:0000313" key="5">
    <source>
        <dbReference type="Proteomes" id="UP000281192"/>
    </source>
</evidence>
<dbReference type="PANTHER" id="PTHR43236">
    <property type="entry name" value="ANTITOXIN HIGA1"/>
    <property type="match status" value="1"/>
</dbReference>
<dbReference type="PROSITE" id="PS50943">
    <property type="entry name" value="HTH_CROC1"/>
    <property type="match status" value="1"/>
</dbReference>
<dbReference type="AlphaFoldDB" id="A0A2N5D3H3"/>
<sequence length="116" mass="13043">MPGDEEGDRKRLGERLKEAREYLGLKQDEVAAHLRLTRTALTGIESGQRRVEATELVRLARLYRQTVGYLTGEEQASELPPDVVHLARLAADMSEDDRTELTRFAQYLRSKSASGA</sequence>
<protein>
    <submittedName>
        <fullName evidence="3">XRE family transcriptional regulator</fullName>
    </submittedName>
</protein>
<keyword evidence="5" id="KW-1185">Reference proteome</keyword>
<dbReference type="CDD" id="cd00093">
    <property type="entry name" value="HTH_XRE"/>
    <property type="match status" value="1"/>
</dbReference>
<dbReference type="RefSeq" id="WP_101711374.1">
    <property type="nucleotide sequence ID" value="NZ_CP026100.1"/>
</dbReference>
<dbReference type="Proteomes" id="UP000234483">
    <property type="component" value="Unassembled WGS sequence"/>
</dbReference>
<dbReference type="Gene3D" id="1.10.260.40">
    <property type="entry name" value="lambda repressor-like DNA-binding domains"/>
    <property type="match status" value="1"/>
</dbReference>
<reference evidence="3 4" key="1">
    <citation type="submission" date="2017-12" db="EMBL/GenBank/DDBJ databases">
        <title>The genome sequence of Caulobacter flavus CGMCC1 15093.</title>
        <authorList>
            <person name="Gao J."/>
            <person name="Mao X."/>
            <person name="Sun J."/>
        </authorList>
    </citation>
    <scope>NUCLEOTIDE SEQUENCE [LARGE SCALE GENOMIC DNA]</scope>
    <source>
        <strain evidence="3 4">CGMCC1 15093</strain>
    </source>
</reference>
<proteinExistence type="predicted"/>
<dbReference type="GO" id="GO:0003677">
    <property type="term" value="F:DNA binding"/>
    <property type="evidence" value="ECO:0007669"/>
    <property type="project" value="InterPro"/>
</dbReference>
<dbReference type="InterPro" id="IPR001387">
    <property type="entry name" value="Cro/C1-type_HTH"/>
</dbReference>
<feature type="domain" description="HTH cro/C1-type" evidence="1">
    <location>
        <begin position="16"/>
        <end position="70"/>
    </location>
</feature>
<dbReference type="KEGG" id="cfh:C1707_23420"/>
<dbReference type="OrthoDB" id="9794834at2"/>
<dbReference type="Proteomes" id="UP000281192">
    <property type="component" value="Chromosome"/>
</dbReference>
<dbReference type="EMBL" id="CP026100">
    <property type="protein sequence ID" value="AYV48968.1"/>
    <property type="molecule type" value="Genomic_DNA"/>
</dbReference>
<evidence type="ECO:0000313" key="3">
    <source>
        <dbReference type="EMBL" id="PLR20536.1"/>
    </source>
</evidence>
<dbReference type="InterPro" id="IPR052345">
    <property type="entry name" value="Rad_response_metalloprotease"/>
</dbReference>
<accession>A0A2N5D3H3</accession>
<gene>
    <name evidence="2" type="ORF">C1707_23420</name>
    <name evidence="3" type="ORF">CFHF_02065</name>
</gene>
<dbReference type="EMBL" id="PJRQ01000006">
    <property type="protein sequence ID" value="PLR20536.1"/>
    <property type="molecule type" value="Genomic_DNA"/>
</dbReference>
<reference evidence="2 5" key="2">
    <citation type="submission" date="2018-01" db="EMBL/GenBank/DDBJ databases">
        <title>Complete genome sequence of Caulobacter flavus RHGG3.</title>
        <authorList>
            <person name="Yang E."/>
        </authorList>
    </citation>
    <scope>NUCLEOTIDE SEQUENCE [LARGE SCALE GENOMIC DNA]</scope>
    <source>
        <strain evidence="2 5">RHGG3</strain>
    </source>
</reference>
<organism evidence="3 4">
    <name type="scientific">Caulobacter flavus</name>
    <dbReference type="NCBI Taxonomy" id="1679497"/>
    <lineage>
        <taxon>Bacteria</taxon>
        <taxon>Pseudomonadati</taxon>
        <taxon>Pseudomonadota</taxon>
        <taxon>Alphaproteobacteria</taxon>
        <taxon>Caulobacterales</taxon>
        <taxon>Caulobacteraceae</taxon>
        <taxon>Caulobacter</taxon>
    </lineage>
</organism>